<evidence type="ECO:0000313" key="2">
    <source>
        <dbReference type="EMBL" id="WAC10940.1"/>
    </source>
</evidence>
<dbReference type="KEGG" id="dpf:ON006_24735"/>
<keyword evidence="3" id="KW-1185">Reference proteome</keyword>
<proteinExistence type="predicted"/>
<protein>
    <submittedName>
        <fullName evidence="2">VOC family protein</fullName>
    </submittedName>
</protein>
<name>A0A9E8N6Y7_9BACT</name>
<dbReference type="InterPro" id="IPR004360">
    <property type="entry name" value="Glyas_Fos-R_dOase_dom"/>
</dbReference>
<dbReference type="InterPro" id="IPR037523">
    <property type="entry name" value="VOC_core"/>
</dbReference>
<feature type="domain" description="VOC" evidence="1">
    <location>
        <begin position="3"/>
        <end position="124"/>
    </location>
</feature>
<dbReference type="AlphaFoldDB" id="A0A9E8N6Y7"/>
<accession>A0A9E8N6Y7</accession>
<evidence type="ECO:0000313" key="3">
    <source>
        <dbReference type="Proteomes" id="UP001164653"/>
    </source>
</evidence>
<dbReference type="PROSITE" id="PS51819">
    <property type="entry name" value="VOC"/>
    <property type="match status" value="1"/>
</dbReference>
<dbReference type="SUPFAM" id="SSF54593">
    <property type="entry name" value="Glyoxalase/Bleomycin resistance protein/Dihydroxybiphenyl dioxygenase"/>
    <property type="match status" value="1"/>
</dbReference>
<dbReference type="RefSeq" id="WP_244822701.1">
    <property type="nucleotide sequence ID" value="NZ_CP112998.1"/>
</dbReference>
<reference evidence="2" key="1">
    <citation type="submission" date="2022-11" db="EMBL/GenBank/DDBJ databases">
        <title>Dyadobacter pollutisoli sp. nov., isolated from plastic dumped soil.</title>
        <authorList>
            <person name="Kim J.M."/>
            <person name="Kim K.R."/>
            <person name="Lee J.K."/>
            <person name="Hao L."/>
            <person name="Jeon C.O."/>
        </authorList>
    </citation>
    <scope>NUCLEOTIDE SEQUENCE</scope>
    <source>
        <strain evidence="2">U1</strain>
    </source>
</reference>
<organism evidence="2 3">
    <name type="scientific">Dyadobacter pollutisoli</name>
    <dbReference type="NCBI Taxonomy" id="2910158"/>
    <lineage>
        <taxon>Bacteria</taxon>
        <taxon>Pseudomonadati</taxon>
        <taxon>Bacteroidota</taxon>
        <taxon>Cytophagia</taxon>
        <taxon>Cytophagales</taxon>
        <taxon>Spirosomataceae</taxon>
        <taxon>Dyadobacter</taxon>
    </lineage>
</organism>
<dbReference type="Proteomes" id="UP001164653">
    <property type="component" value="Chromosome"/>
</dbReference>
<dbReference type="EMBL" id="CP112998">
    <property type="protein sequence ID" value="WAC10940.1"/>
    <property type="molecule type" value="Genomic_DNA"/>
</dbReference>
<sequence length="126" mass="14164">MSDLGFIAPFFIVADLRESVDFYVDKLGFEVLYITDDEDPYFAMLGRGQVSIMLKASGQPIPNHTRYEWAVWDAHISAADPEALFAEFSSKGVNFNQPLEDNTDNLRGFAVTDPSGYRLFFGRPNA</sequence>
<evidence type="ECO:0000259" key="1">
    <source>
        <dbReference type="PROSITE" id="PS51819"/>
    </source>
</evidence>
<dbReference type="Pfam" id="PF00903">
    <property type="entry name" value="Glyoxalase"/>
    <property type="match status" value="1"/>
</dbReference>
<dbReference type="Gene3D" id="3.10.180.10">
    <property type="entry name" value="2,3-Dihydroxybiphenyl 1,2-Dioxygenase, domain 1"/>
    <property type="match status" value="1"/>
</dbReference>
<gene>
    <name evidence="2" type="ORF">ON006_24735</name>
</gene>
<dbReference type="InterPro" id="IPR029068">
    <property type="entry name" value="Glyas_Bleomycin-R_OHBP_Dase"/>
</dbReference>